<evidence type="ECO:0000256" key="1">
    <source>
        <dbReference type="SAM" id="MobiDB-lite"/>
    </source>
</evidence>
<organism evidence="2 3">
    <name type="scientific">Marasmius oreades</name>
    <name type="common">fairy-ring Marasmius</name>
    <dbReference type="NCBI Taxonomy" id="181124"/>
    <lineage>
        <taxon>Eukaryota</taxon>
        <taxon>Fungi</taxon>
        <taxon>Dikarya</taxon>
        <taxon>Basidiomycota</taxon>
        <taxon>Agaricomycotina</taxon>
        <taxon>Agaricomycetes</taxon>
        <taxon>Agaricomycetidae</taxon>
        <taxon>Agaricales</taxon>
        <taxon>Marasmiineae</taxon>
        <taxon>Marasmiaceae</taxon>
        <taxon>Marasmius</taxon>
    </lineage>
</organism>
<feature type="compositionally biased region" description="Gly residues" evidence="1">
    <location>
        <begin position="35"/>
        <end position="44"/>
    </location>
</feature>
<dbReference type="OrthoDB" id="10252740at2759"/>
<dbReference type="KEGG" id="more:E1B28_000954"/>
<dbReference type="Proteomes" id="UP001049176">
    <property type="component" value="Chromosome 1"/>
</dbReference>
<proteinExistence type="predicted"/>
<gene>
    <name evidence="2" type="ORF">E1B28_000954</name>
</gene>
<dbReference type="RefSeq" id="XP_043015549.1">
    <property type="nucleotide sequence ID" value="XM_043146844.1"/>
</dbReference>
<reference evidence="2" key="1">
    <citation type="journal article" date="2021" name="Genome Biol. Evol.">
        <title>The assembled and annotated genome of the fairy-ring fungus Marasmius oreades.</title>
        <authorList>
            <person name="Hiltunen M."/>
            <person name="Ament-Velasquez S.L."/>
            <person name="Johannesson H."/>
        </authorList>
    </citation>
    <scope>NUCLEOTIDE SEQUENCE</scope>
    <source>
        <strain evidence="2">03SP1</strain>
    </source>
</reference>
<dbReference type="EMBL" id="CM032181">
    <property type="protein sequence ID" value="KAG7099079.1"/>
    <property type="molecule type" value="Genomic_DNA"/>
</dbReference>
<dbReference type="AlphaFoldDB" id="A0A9P7V2I1"/>
<dbReference type="GeneID" id="66070030"/>
<protein>
    <submittedName>
        <fullName evidence="2">Uncharacterized protein</fullName>
    </submittedName>
</protein>
<evidence type="ECO:0000313" key="2">
    <source>
        <dbReference type="EMBL" id="KAG7099079.1"/>
    </source>
</evidence>
<evidence type="ECO:0000313" key="3">
    <source>
        <dbReference type="Proteomes" id="UP001049176"/>
    </source>
</evidence>
<keyword evidence="3" id="KW-1185">Reference proteome</keyword>
<name>A0A9P7V2I1_9AGAR</name>
<sequence length="107" mass="11137">MVPSPAIQRGAPRGSHEGTRGGRGRGRGSGERGRGGVARGGAGGTQREAPSISDHITTIGVRRPNFGTAGRAVPILVNSFTTTIPQDIIRHYDGAPPFAASVLHWVF</sequence>
<accession>A0A9P7V2I1</accession>
<feature type="region of interest" description="Disordered" evidence="1">
    <location>
        <begin position="1"/>
        <end position="64"/>
    </location>
</feature>
<comment type="caution">
    <text evidence="2">The sequence shown here is derived from an EMBL/GenBank/DDBJ whole genome shotgun (WGS) entry which is preliminary data.</text>
</comment>